<dbReference type="PROSITE" id="PS50075">
    <property type="entry name" value="CARRIER"/>
    <property type="match status" value="1"/>
</dbReference>
<dbReference type="SUPFAM" id="SSF56801">
    <property type="entry name" value="Acetyl-CoA synthetase-like"/>
    <property type="match status" value="1"/>
</dbReference>
<dbReference type="PROSITE" id="PS00455">
    <property type="entry name" value="AMP_BINDING"/>
    <property type="match status" value="1"/>
</dbReference>
<dbReference type="Pfam" id="PF07993">
    <property type="entry name" value="NAD_binding_4"/>
    <property type="match status" value="1"/>
</dbReference>
<dbReference type="Pfam" id="PF00501">
    <property type="entry name" value="AMP-binding"/>
    <property type="match status" value="1"/>
</dbReference>
<dbReference type="InterPro" id="IPR042099">
    <property type="entry name" value="ANL_N_sf"/>
</dbReference>
<dbReference type="Pfam" id="PF00550">
    <property type="entry name" value="PP-binding"/>
    <property type="match status" value="1"/>
</dbReference>
<dbReference type="CDD" id="cd05235">
    <property type="entry name" value="SDR_e1"/>
    <property type="match status" value="1"/>
</dbReference>
<keyword evidence="2" id="KW-0597">Phosphoprotein</keyword>
<name>A0A9P5AAY1_9HYPO</name>
<comment type="caution">
    <text evidence="6">The sequence shown here is derived from an EMBL/GenBank/DDBJ whole genome shotgun (WGS) entry which is preliminary data.</text>
</comment>
<dbReference type="GO" id="GO:0016874">
    <property type="term" value="F:ligase activity"/>
    <property type="evidence" value="ECO:0007669"/>
    <property type="project" value="UniProtKB-KW"/>
</dbReference>
<dbReference type="AlphaFoldDB" id="A0A9P5AAY1"/>
<gene>
    <name evidence="6" type="ORF">FBEOM_11166</name>
</gene>
<keyword evidence="1" id="KW-0596">Phosphopantetheine</keyword>
<dbReference type="PANTHER" id="PTHR44845">
    <property type="entry name" value="CARRIER DOMAIN-CONTAINING PROTEIN"/>
    <property type="match status" value="1"/>
</dbReference>
<dbReference type="InterPro" id="IPR045851">
    <property type="entry name" value="AMP-bd_C_sf"/>
</dbReference>
<dbReference type="Gene3D" id="3.30.300.30">
    <property type="match status" value="1"/>
</dbReference>
<evidence type="ECO:0000259" key="5">
    <source>
        <dbReference type="PROSITE" id="PS50075"/>
    </source>
</evidence>
<dbReference type="InterPro" id="IPR010071">
    <property type="entry name" value="AA_adenyl_dom"/>
</dbReference>
<dbReference type="Pfam" id="PF13193">
    <property type="entry name" value="AMP-binding_C"/>
    <property type="match status" value="1"/>
</dbReference>
<dbReference type="Gene3D" id="3.40.50.720">
    <property type="entry name" value="NAD(P)-binding Rossmann-like Domain"/>
    <property type="match status" value="1"/>
</dbReference>
<evidence type="ECO:0000313" key="6">
    <source>
        <dbReference type="EMBL" id="KAF4334969.1"/>
    </source>
</evidence>
<keyword evidence="3" id="KW-0436">Ligase</keyword>
<organism evidence="6 7">
    <name type="scientific">Fusarium beomiforme</name>
    <dbReference type="NCBI Taxonomy" id="44412"/>
    <lineage>
        <taxon>Eukaryota</taxon>
        <taxon>Fungi</taxon>
        <taxon>Dikarya</taxon>
        <taxon>Ascomycota</taxon>
        <taxon>Pezizomycotina</taxon>
        <taxon>Sordariomycetes</taxon>
        <taxon>Hypocreomycetidae</taxon>
        <taxon>Hypocreales</taxon>
        <taxon>Nectriaceae</taxon>
        <taxon>Fusarium</taxon>
        <taxon>Fusarium burgessii species complex</taxon>
    </lineage>
</organism>
<reference evidence="6" key="1">
    <citation type="journal article" date="2017" name="Mycologia">
        <title>Fusarium algeriense, sp. nov., a novel toxigenic crown rot pathogen of durum wheat from Algeria is nested in the Fusarium burgessii species complex.</title>
        <authorList>
            <person name="Laraba I."/>
            <person name="Keddad A."/>
            <person name="Boureghda H."/>
            <person name="Abdallah N."/>
            <person name="Vaughan M.M."/>
            <person name="Proctor R.H."/>
            <person name="Busman M."/>
            <person name="O'Donnell K."/>
        </authorList>
    </citation>
    <scope>NUCLEOTIDE SEQUENCE</scope>
    <source>
        <strain evidence="6">NRRL 25174</strain>
    </source>
</reference>
<evidence type="ECO:0000256" key="4">
    <source>
        <dbReference type="ARBA" id="ARBA00029454"/>
    </source>
</evidence>
<dbReference type="InterPro" id="IPR009081">
    <property type="entry name" value="PP-bd_ACP"/>
</dbReference>
<evidence type="ECO:0000256" key="3">
    <source>
        <dbReference type="ARBA" id="ARBA00022598"/>
    </source>
</evidence>
<dbReference type="InterPro" id="IPR025110">
    <property type="entry name" value="AMP-bd_C"/>
</dbReference>
<dbReference type="InterPro" id="IPR020845">
    <property type="entry name" value="AMP-binding_CS"/>
</dbReference>
<dbReference type="InterPro" id="IPR000873">
    <property type="entry name" value="AMP-dep_synth/lig_dom"/>
</dbReference>
<feature type="domain" description="Carrier" evidence="5">
    <location>
        <begin position="529"/>
        <end position="604"/>
    </location>
</feature>
<proteinExistence type="inferred from homology"/>
<evidence type="ECO:0000313" key="7">
    <source>
        <dbReference type="Proteomes" id="UP000730481"/>
    </source>
</evidence>
<sequence>MEHQVMSWGVKAPEAIAIVDGARTITYGELIEKARQFASFLAERGVKRDDPVAILHDVESRQVIAQLAVLFSGGTCVPISPTAPARRIASMLSDINVKYAIVDENTSFVSEGITLLHLSDAPASEALHNKMDINPLQGESHRTHILFTSGSTGKPKGVQITSGAIIHLAANTSMTSLSPEDRVAAFNDPGFDLSLFEVWVTLLSGATIVIIPKVIVVDPTALKSYLERQRVSIMMMPATLFHIVATTSPDSFHCVRHLLTAGDVANKAAMRAVLENNPPQHLWNTYGPTECTTLVTMHEVDIKETTRDRIGIGHAVGQMKIVLVDENQQVINVAKQRGEVCIAGPQLMQGYLNQQSTDSSAFIGLQDKLTNGTNTEMSSGSADSYTRFYRTGDIAEWRDDGSSLDFIGRKDNQLKRGGFRVELEDIERNLLDSGLIESVIVANQPASDVDGVAVMIAFVVPADTATLEPQHLMAFARKTLPHYMVPDRVEIIDTIVPDSRGKVDRKALLASFLEAKPINRSPSQVNGSSTIPETKAILKGIWEHILSVSPIADDDDFMALGATSLQNAALIACIKKQLGRLISMHDLYCHSRFSSLLHFIESSAESITAPNDSDKWINDVNTVDDIDEVPNWEHEDEGKIFLTGATGFVGAFLLDELLRHPKVKHVAYLVRGHSVAEASRRVQDNMQKYDLWPEDFALTAKIIIVLGDITSQDLGLGSPKFDWLANWSSAIFHLAAKVNFCDSYHEHYDSNILGTRNMLRLAARGRRKTFHYVSSIDTWGQTGYFLGTKKVMEDEALGPHIQGVRYDVGYSQSQWTAEGMVRRMRDRGLPVIIYRPGFIIGHSVSGASNPNDLVSRLIASCIKLGAWPKLDLDPAYVTVDYVVKAMLHISRSTKNIGRSYHLLSPQVEESVSVNKTCSLLNQAGYRVELTNYPEWIQQLSDKILPDDPLTPVMPLLEEKVLGSFTRLEVSQNTPAYDTRNAIEALQDCRDVQYTPLSPEILQQYINFWRKRQFYFL</sequence>
<reference evidence="6" key="2">
    <citation type="submission" date="2020-02" db="EMBL/GenBank/DDBJ databases">
        <title>Identification and distribution of gene clusters putatively required for synthesis of sphingolipid metabolism inhibitors in phylogenetically diverse species of the filamentous fungus Fusarium.</title>
        <authorList>
            <person name="Kim H.-S."/>
            <person name="Busman M."/>
            <person name="Brown D.W."/>
            <person name="Divon H."/>
            <person name="Uhlig S."/>
            <person name="Proctor R.H."/>
        </authorList>
    </citation>
    <scope>NUCLEOTIDE SEQUENCE</scope>
    <source>
        <strain evidence="6">NRRL 25174</strain>
    </source>
</reference>
<evidence type="ECO:0000256" key="2">
    <source>
        <dbReference type="ARBA" id="ARBA00022553"/>
    </source>
</evidence>
<dbReference type="NCBIfam" id="TIGR01733">
    <property type="entry name" value="AA-adenyl-dom"/>
    <property type="match status" value="1"/>
</dbReference>
<dbReference type="InterPro" id="IPR010080">
    <property type="entry name" value="Thioester_reductase-like_dom"/>
</dbReference>
<dbReference type="Gene3D" id="3.40.50.12780">
    <property type="entry name" value="N-terminal domain of ligase-like"/>
    <property type="match status" value="1"/>
</dbReference>
<comment type="similarity">
    <text evidence="4">Belongs to the NRP synthetase family.</text>
</comment>
<dbReference type="CDD" id="cd05930">
    <property type="entry name" value="A_NRPS"/>
    <property type="match status" value="1"/>
</dbReference>
<dbReference type="Gene3D" id="1.10.1200.10">
    <property type="entry name" value="ACP-like"/>
    <property type="match status" value="1"/>
</dbReference>
<protein>
    <submittedName>
        <fullName evidence="6">Linear gramicidin synthase subunit D</fullName>
    </submittedName>
</protein>
<dbReference type="SUPFAM" id="SSF51735">
    <property type="entry name" value="NAD(P)-binding Rossmann-fold domains"/>
    <property type="match status" value="1"/>
</dbReference>
<dbReference type="NCBIfam" id="TIGR01746">
    <property type="entry name" value="Thioester-redct"/>
    <property type="match status" value="1"/>
</dbReference>
<dbReference type="Proteomes" id="UP000730481">
    <property type="component" value="Unassembled WGS sequence"/>
</dbReference>
<accession>A0A9P5AAY1</accession>
<dbReference type="InterPro" id="IPR036736">
    <property type="entry name" value="ACP-like_sf"/>
</dbReference>
<dbReference type="PANTHER" id="PTHR44845:SF6">
    <property type="entry name" value="BETA-ALANINE-ACTIVATING ENZYME"/>
    <property type="match status" value="1"/>
</dbReference>
<dbReference type="SUPFAM" id="SSF47336">
    <property type="entry name" value="ACP-like"/>
    <property type="match status" value="1"/>
</dbReference>
<dbReference type="EMBL" id="PVQB02000609">
    <property type="protein sequence ID" value="KAF4334969.1"/>
    <property type="molecule type" value="Genomic_DNA"/>
</dbReference>
<keyword evidence="7" id="KW-1185">Reference proteome</keyword>
<dbReference type="InterPro" id="IPR013120">
    <property type="entry name" value="FAR_NAD-bd"/>
</dbReference>
<evidence type="ECO:0000256" key="1">
    <source>
        <dbReference type="ARBA" id="ARBA00022450"/>
    </source>
</evidence>
<dbReference type="InterPro" id="IPR036291">
    <property type="entry name" value="NAD(P)-bd_dom_sf"/>
</dbReference>
<dbReference type="OrthoDB" id="408177at2759"/>